<dbReference type="Proteomes" id="UP000593565">
    <property type="component" value="Unassembled WGS sequence"/>
</dbReference>
<feature type="region of interest" description="Disordered" evidence="1">
    <location>
        <begin position="1"/>
        <end position="102"/>
    </location>
</feature>
<gene>
    <name evidence="2" type="ORF">AMELA_G00174640</name>
</gene>
<keyword evidence="3" id="KW-1185">Reference proteome</keyword>
<dbReference type="AlphaFoldDB" id="A0A7J6ACR9"/>
<name>A0A7J6ACR9_AMEME</name>
<reference evidence="2 3" key="1">
    <citation type="submission" date="2020-02" db="EMBL/GenBank/DDBJ databases">
        <title>A chromosome-scale genome assembly of the black bullhead catfish (Ameiurus melas).</title>
        <authorList>
            <person name="Wen M."/>
            <person name="Zham M."/>
            <person name="Cabau C."/>
            <person name="Klopp C."/>
            <person name="Donnadieu C."/>
            <person name="Roques C."/>
            <person name="Bouchez O."/>
            <person name="Lampietro C."/>
            <person name="Jouanno E."/>
            <person name="Herpin A."/>
            <person name="Louis A."/>
            <person name="Berthelot C."/>
            <person name="Parey E."/>
            <person name="Roest-Crollius H."/>
            <person name="Braasch I."/>
            <person name="Postlethwait J."/>
            <person name="Robinson-Rechavi M."/>
            <person name="Echchiki A."/>
            <person name="Begum T."/>
            <person name="Montfort J."/>
            <person name="Schartl M."/>
            <person name="Bobe J."/>
            <person name="Guiguen Y."/>
        </authorList>
    </citation>
    <scope>NUCLEOTIDE SEQUENCE [LARGE SCALE GENOMIC DNA]</scope>
    <source>
        <strain evidence="2">M_S1</strain>
        <tissue evidence="2">Blood</tissue>
    </source>
</reference>
<comment type="caution">
    <text evidence="2">The sequence shown here is derived from an EMBL/GenBank/DDBJ whole genome shotgun (WGS) entry which is preliminary data.</text>
</comment>
<organism evidence="2 3">
    <name type="scientific">Ameiurus melas</name>
    <name type="common">Black bullhead</name>
    <name type="synonym">Silurus melas</name>
    <dbReference type="NCBI Taxonomy" id="219545"/>
    <lineage>
        <taxon>Eukaryota</taxon>
        <taxon>Metazoa</taxon>
        <taxon>Chordata</taxon>
        <taxon>Craniata</taxon>
        <taxon>Vertebrata</taxon>
        <taxon>Euteleostomi</taxon>
        <taxon>Actinopterygii</taxon>
        <taxon>Neopterygii</taxon>
        <taxon>Teleostei</taxon>
        <taxon>Ostariophysi</taxon>
        <taxon>Siluriformes</taxon>
        <taxon>Ictaluridae</taxon>
        <taxon>Ameiurus</taxon>
    </lineage>
</organism>
<sequence length="102" mass="10935">MASYCMTVRRLRTEPPPHSVGEDRVRTPGRPGGSGDRERPYVPASASGPRGHAGRHGADGHAAVHQQRPAQSIRALHHPLRPPDRGPERRSPGPAEGHGVLV</sequence>
<evidence type="ECO:0000256" key="1">
    <source>
        <dbReference type="SAM" id="MobiDB-lite"/>
    </source>
</evidence>
<accession>A0A7J6ACR9</accession>
<proteinExistence type="predicted"/>
<evidence type="ECO:0000313" key="2">
    <source>
        <dbReference type="EMBL" id="KAF4080734.1"/>
    </source>
</evidence>
<evidence type="ECO:0000313" key="3">
    <source>
        <dbReference type="Proteomes" id="UP000593565"/>
    </source>
</evidence>
<dbReference type="EMBL" id="JAAGNN010000014">
    <property type="protein sequence ID" value="KAF4080734.1"/>
    <property type="molecule type" value="Genomic_DNA"/>
</dbReference>
<feature type="compositionally biased region" description="Basic and acidic residues" evidence="1">
    <location>
        <begin position="81"/>
        <end position="91"/>
    </location>
</feature>
<protein>
    <submittedName>
        <fullName evidence="2">Uncharacterized protein</fullName>
    </submittedName>
</protein>
<feature type="compositionally biased region" description="Basic and acidic residues" evidence="1">
    <location>
        <begin position="11"/>
        <end position="26"/>
    </location>
</feature>